<proteinExistence type="predicted"/>
<sequence>TTPEVALERPRGEAAAGPSAEGPASPRVPLVVEDALQTNLNPLLLDAEDNLPPRKENPLPDPKFIISIESFTVTHGQMKERGPTYINPRQGSCIPPSLSSFSWPIEVWDLVTG</sequence>
<feature type="non-terminal residue" evidence="2">
    <location>
        <position position="113"/>
    </location>
</feature>
<dbReference type="KEGG" id="cvr:CHLNCDRAFT_55892"/>
<gene>
    <name evidence="2" type="ORF">CHLNCDRAFT_55892</name>
</gene>
<evidence type="ECO:0000313" key="2">
    <source>
        <dbReference type="EMBL" id="EFN50436.1"/>
    </source>
</evidence>
<organism evidence="3">
    <name type="scientific">Chlorella variabilis</name>
    <name type="common">Green alga</name>
    <dbReference type="NCBI Taxonomy" id="554065"/>
    <lineage>
        <taxon>Eukaryota</taxon>
        <taxon>Viridiplantae</taxon>
        <taxon>Chlorophyta</taxon>
        <taxon>core chlorophytes</taxon>
        <taxon>Trebouxiophyceae</taxon>
        <taxon>Chlorellales</taxon>
        <taxon>Chlorellaceae</taxon>
        <taxon>Chlorella clade</taxon>
        <taxon>Chlorella</taxon>
    </lineage>
</organism>
<evidence type="ECO:0000256" key="1">
    <source>
        <dbReference type="SAM" id="MobiDB-lite"/>
    </source>
</evidence>
<dbReference type="AlphaFoldDB" id="E1ZUQ9"/>
<dbReference type="GeneID" id="17349869"/>
<feature type="non-terminal residue" evidence="2">
    <location>
        <position position="1"/>
    </location>
</feature>
<protein>
    <submittedName>
        <fullName evidence="2">Expressed protein</fullName>
    </submittedName>
</protein>
<dbReference type="EMBL" id="GL434191">
    <property type="protein sequence ID" value="EFN50436.1"/>
    <property type="molecule type" value="Genomic_DNA"/>
</dbReference>
<dbReference type="Proteomes" id="UP000008141">
    <property type="component" value="Unassembled WGS sequence"/>
</dbReference>
<feature type="region of interest" description="Disordered" evidence="1">
    <location>
        <begin position="1"/>
        <end position="26"/>
    </location>
</feature>
<dbReference type="InParanoid" id="E1ZUQ9"/>
<reference evidence="2 3" key="1">
    <citation type="journal article" date="2010" name="Plant Cell">
        <title>The Chlorella variabilis NC64A genome reveals adaptation to photosymbiosis, coevolution with viruses, and cryptic sex.</title>
        <authorList>
            <person name="Blanc G."/>
            <person name="Duncan G."/>
            <person name="Agarkova I."/>
            <person name="Borodovsky M."/>
            <person name="Gurnon J."/>
            <person name="Kuo A."/>
            <person name="Lindquist E."/>
            <person name="Lucas S."/>
            <person name="Pangilinan J."/>
            <person name="Polle J."/>
            <person name="Salamov A."/>
            <person name="Terry A."/>
            <person name="Yamada T."/>
            <person name="Dunigan D.D."/>
            <person name="Grigoriev I.V."/>
            <person name="Claverie J.M."/>
            <person name="Van Etten J.L."/>
        </authorList>
    </citation>
    <scope>NUCLEOTIDE SEQUENCE [LARGE SCALE GENOMIC DNA]</scope>
    <source>
        <strain evidence="2 3">NC64A</strain>
    </source>
</reference>
<name>E1ZUQ9_CHLVA</name>
<keyword evidence="3" id="KW-1185">Reference proteome</keyword>
<feature type="compositionally biased region" description="Basic and acidic residues" evidence="1">
    <location>
        <begin position="1"/>
        <end position="12"/>
    </location>
</feature>
<accession>E1ZUQ9</accession>
<dbReference type="RefSeq" id="XP_005842568.1">
    <property type="nucleotide sequence ID" value="XM_005842511.1"/>
</dbReference>
<evidence type="ECO:0000313" key="3">
    <source>
        <dbReference type="Proteomes" id="UP000008141"/>
    </source>
</evidence>
<feature type="compositionally biased region" description="Low complexity" evidence="1">
    <location>
        <begin position="13"/>
        <end position="26"/>
    </location>
</feature>